<organism evidence="5 6">
    <name type="scientific">Alitiscatomonas aceti</name>
    <dbReference type="NCBI Taxonomy" id="2981724"/>
    <lineage>
        <taxon>Bacteria</taxon>
        <taxon>Bacillati</taxon>
        <taxon>Bacillota</taxon>
        <taxon>Clostridia</taxon>
        <taxon>Lachnospirales</taxon>
        <taxon>Lachnospiraceae</taxon>
        <taxon>Alitiscatomonas</taxon>
    </lineage>
</organism>
<comment type="caution">
    <text evidence="5">The sequence shown here is derived from an EMBL/GenBank/DDBJ whole genome shotgun (WGS) entry which is preliminary data.</text>
</comment>
<accession>A0ABT2UX21</accession>
<dbReference type="RefSeq" id="WP_158357174.1">
    <property type="nucleotide sequence ID" value="NZ_JAOQJF010000003.1"/>
</dbReference>
<evidence type="ECO:0000256" key="2">
    <source>
        <dbReference type="ARBA" id="ARBA00023125"/>
    </source>
</evidence>
<evidence type="ECO:0000259" key="4">
    <source>
        <dbReference type="PROSITE" id="PS50995"/>
    </source>
</evidence>
<dbReference type="Pfam" id="PF12802">
    <property type="entry name" value="MarR_2"/>
    <property type="match status" value="1"/>
</dbReference>
<dbReference type="EMBL" id="JAOQJF010000003">
    <property type="protein sequence ID" value="MCU6798696.1"/>
    <property type="molecule type" value="Genomic_DNA"/>
</dbReference>
<dbReference type="PANTHER" id="PTHR42756">
    <property type="entry name" value="TRANSCRIPTIONAL REGULATOR, MARR"/>
    <property type="match status" value="1"/>
</dbReference>
<dbReference type="PANTHER" id="PTHR42756:SF1">
    <property type="entry name" value="TRANSCRIPTIONAL REPRESSOR OF EMRAB OPERON"/>
    <property type="match status" value="1"/>
</dbReference>
<keyword evidence="3" id="KW-0804">Transcription</keyword>
<reference evidence="5 6" key="1">
    <citation type="journal article" date="2021" name="ISME Commun">
        <title>Automated analysis of genomic sequences facilitates high-throughput and comprehensive description of bacteria.</title>
        <authorList>
            <person name="Hitch T.C.A."/>
        </authorList>
    </citation>
    <scope>NUCLEOTIDE SEQUENCE [LARGE SCALE GENOMIC DNA]</scope>
    <source>
        <strain evidence="6">f_CCE</strain>
    </source>
</reference>
<keyword evidence="1" id="KW-0805">Transcription regulation</keyword>
<gene>
    <name evidence="5" type="ORF">OCV69_01870</name>
</gene>
<name>A0ABT2UX21_9FIRM</name>
<evidence type="ECO:0000313" key="6">
    <source>
        <dbReference type="Proteomes" id="UP001652395"/>
    </source>
</evidence>
<dbReference type="SMART" id="SM00347">
    <property type="entry name" value="HTH_MARR"/>
    <property type="match status" value="1"/>
</dbReference>
<dbReference type="InterPro" id="IPR036388">
    <property type="entry name" value="WH-like_DNA-bd_sf"/>
</dbReference>
<evidence type="ECO:0000313" key="5">
    <source>
        <dbReference type="EMBL" id="MCU6798696.1"/>
    </source>
</evidence>
<evidence type="ECO:0000256" key="1">
    <source>
        <dbReference type="ARBA" id="ARBA00023015"/>
    </source>
</evidence>
<keyword evidence="6" id="KW-1185">Reference proteome</keyword>
<evidence type="ECO:0000256" key="3">
    <source>
        <dbReference type="ARBA" id="ARBA00023163"/>
    </source>
</evidence>
<dbReference type="PROSITE" id="PS50995">
    <property type="entry name" value="HTH_MARR_2"/>
    <property type="match status" value="1"/>
</dbReference>
<protein>
    <submittedName>
        <fullName evidence="5">MarR family transcriptional regulator</fullName>
    </submittedName>
</protein>
<keyword evidence="2" id="KW-0238">DNA-binding</keyword>
<sequence length="153" mass="17930">MNSDFDSKSKIQQTQQALLCLLPEWNYQITKPFKQMLPDGVSIEMYYCLRVLQHLGGSATMTELGQFTKMPKQQTTKMVNRLYAQNFIIRKTDFTDRRFIQIQLTDKAIQFLNYILSDNSQCFMELLRKIPDDRLDDFIASIQTISQILSRSV</sequence>
<proteinExistence type="predicted"/>
<dbReference type="SUPFAM" id="SSF46785">
    <property type="entry name" value="Winged helix' DNA-binding domain"/>
    <property type="match status" value="1"/>
</dbReference>
<dbReference type="InterPro" id="IPR036390">
    <property type="entry name" value="WH_DNA-bd_sf"/>
</dbReference>
<dbReference type="InterPro" id="IPR000835">
    <property type="entry name" value="HTH_MarR-typ"/>
</dbReference>
<dbReference type="Proteomes" id="UP001652395">
    <property type="component" value="Unassembled WGS sequence"/>
</dbReference>
<feature type="domain" description="HTH marR-type" evidence="4">
    <location>
        <begin position="1"/>
        <end position="153"/>
    </location>
</feature>
<dbReference type="Gene3D" id="1.10.10.10">
    <property type="entry name" value="Winged helix-like DNA-binding domain superfamily/Winged helix DNA-binding domain"/>
    <property type="match status" value="1"/>
</dbReference>